<comment type="caution">
    <text evidence="3">The sequence shown here is derived from an EMBL/GenBank/DDBJ whole genome shotgun (WGS) entry which is preliminary data.</text>
</comment>
<feature type="region of interest" description="Disordered" evidence="1">
    <location>
        <begin position="1"/>
        <end position="52"/>
    </location>
</feature>
<keyword evidence="4" id="KW-1185">Reference proteome</keyword>
<evidence type="ECO:0000256" key="2">
    <source>
        <dbReference type="SAM" id="Phobius"/>
    </source>
</evidence>
<dbReference type="Proteomes" id="UP001294412">
    <property type="component" value="Unassembled WGS sequence"/>
</dbReference>
<dbReference type="InterPro" id="IPR032820">
    <property type="entry name" value="ATPase_put"/>
</dbReference>
<name>A0ABU5HYS7_9HYPH</name>
<evidence type="ECO:0000256" key="1">
    <source>
        <dbReference type="SAM" id="MobiDB-lite"/>
    </source>
</evidence>
<feature type="transmembrane region" description="Helical" evidence="2">
    <location>
        <begin position="85"/>
        <end position="106"/>
    </location>
</feature>
<keyword evidence="2" id="KW-0812">Transmembrane</keyword>
<protein>
    <submittedName>
        <fullName evidence="3">AtpZ/AtpI family protein</fullName>
    </submittedName>
</protein>
<proteinExistence type="predicted"/>
<keyword evidence="2" id="KW-0472">Membrane</keyword>
<sequence length="133" mass="13993">MRQGPGDQPGPSAERTPEEWAARRAALERKLAARSSERASEAKRIASSGSGMQGMAEGLKLASEFAAGIIVGGAIGYFFDRYAGTSPFGLIIFLMFGFAAGIRNILRSVAPKPVAPVKPHAESDGGRENDVNS</sequence>
<feature type="region of interest" description="Disordered" evidence="1">
    <location>
        <begin position="113"/>
        <end position="133"/>
    </location>
</feature>
<dbReference type="Pfam" id="PF09527">
    <property type="entry name" value="ATPase_gene1"/>
    <property type="match status" value="1"/>
</dbReference>
<feature type="compositionally biased region" description="Basic and acidic residues" evidence="1">
    <location>
        <begin position="119"/>
        <end position="133"/>
    </location>
</feature>
<feature type="compositionally biased region" description="Basic and acidic residues" evidence="1">
    <location>
        <begin position="15"/>
        <end position="44"/>
    </location>
</feature>
<feature type="transmembrane region" description="Helical" evidence="2">
    <location>
        <begin position="61"/>
        <end position="79"/>
    </location>
</feature>
<evidence type="ECO:0000313" key="3">
    <source>
        <dbReference type="EMBL" id="MDY8107928.1"/>
    </source>
</evidence>
<evidence type="ECO:0000313" key="4">
    <source>
        <dbReference type="Proteomes" id="UP001294412"/>
    </source>
</evidence>
<gene>
    <name evidence="3" type="ORF">U0C82_02030</name>
</gene>
<organism evidence="3 4">
    <name type="scientific">Fulvimarina uroteuthidis</name>
    <dbReference type="NCBI Taxonomy" id="3098149"/>
    <lineage>
        <taxon>Bacteria</taxon>
        <taxon>Pseudomonadati</taxon>
        <taxon>Pseudomonadota</taxon>
        <taxon>Alphaproteobacteria</taxon>
        <taxon>Hyphomicrobiales</taxon>
        <taxon>Aurantimonadaceae</taxon>
        <taxon>Fulvimarina</taxon>
    </lineage>
</organism>
<keyword evidence="2" id="KW-1133">Transmembrane helix</keyword>
<accession>A0ABU5HYS7</accession>
<dbReference type="EMBL" id="JAXLPB010000001">
    <property type="protein sequence ID" value="MDY8107928.1"/>
    <property type="molecule type" value="Genomic_DNA"/>
</dbReference>
<reference evidence="3 4" key="1">
    <citation type="submission" date="2023-12" db="EMBL/GenBank/DDBJ databases">
        <title>Description of Novel Strain Fulvimarina sp. 2208YS6-2-32 isolated from Uroteuthis (Photololigo) edulis.</title>
        <authorList>
            <person name="Park J.-S."/>
        </authorList>
    </citation>
    <scope>NUCLEOTIDE SEQUENCE [LARGE SCALE GENOMIC DNA]</scope>
    <source>
        <strain evidence="3 4">2208YS6-2-32</strain>
    </source>
</reference>